<keyword evidence="4 6" id="KW-0862">Zinc</keyword>
<keyword evidence="1 6" id="KW-0479">Metal-binding</keyword>
<feature type="compositionally biased region" description="Polar residues" evidence="8">
    <location>
        <begin position="311"/>
        <end position="322"/>
    </location>
</feature>
<keyword evidence="2" id="KW-0677">Repeat</keyword>
<feature type="binding site" evidence="6">
    <location>
        <position position="69"/>
    </location>
    <ligand>
        <name>Zn(2+)</name>
        <dbReference type="ChEBI" id="CHEBI:29105"/>
    </ligand>
</feature>
<organism evidence="11 12">
    <name type="scientific">Aedes albopictus</name>
    <name type="common">Asian tiger mosquito</name>
    <name type="synonym">Stegomyia albopicta</name>
    <dbReference type="NCBI Taxonomy" id="7160"/>
    <lineage>
        <taxon>Eukaryota</taxon>
        <taxon>Metazoa</taxon>
        <taxon>Ecdysozoa</taxon>
        <taxon>Arthropoda</taxon>
        <taxon>Hexapoda</taxon>
        <taxon>Insecta</taxon>
        <taxon>Pterygota</taxon>
        <taxon>Neoptera</taxon>
        <taxon>Endopterygota</taxon>
        <taxon>Diptera</taxon>
        <taxon>Nematocera</taxon>
        <taxon>Culicoidea</taxon>
        <taxon>Culicidae</taxon>
        <taxon>Culicinae</taxon>
        <taxon>Aedini</taxon>
        <taxon>Aedes</taxon>
        <taxon>Stegomyia</taxon>
    </lineage>
</organism>
<dbReference type="SUPFAM" id="SSF57716">
    <property type="entry name" value="Glucocorticoid receptor-like (DNA-binding domain)"/>
    <property type="match status" value="1"/>
</dbReference>
<feature type="domain" description="ZAD" evidence="10">
    <location>
        <begin position="21"/>
        <end position="96"/>
    </location>
</feature>
<reference evidence="11" key="2">
    <citation type="submission" date="2025-05" db="UniProtKB">
        <authorList>
            <consortium name="EnsemblMetazoa"/>
        </authorList>
    </citation>
    <scope>IDENTIFICATION</scope>
    <source>
        <strain evidence="11">Foshan</strain>
    </source>
</reference>
<evidence type="ECO:0000256" key="7">
    <source>
        <dbReference type="SAM" id="Coils"/>
    </source>
</evidence>
<dbReference type="PROSITE" id="PS00028">
    <property type="entry name" value="ZINC_FINGER_C2H2_1"/>
    <property type="match status" value="18"/>
</dbReference>
<evidence type="ECO:0000259" key="9">
    <source>
        <dbReference type="PROSITE" id="PS50157"/>
    </source>
</evidence>
<reference evidence="12" key="1">
    <citation type="journal article" date="2015" name="Proc. Natl. Acad. Sci. U.S.A.">
        <title>Genome sequence of the Asian Tiger mosquito, Aedes albopictus, reveals insights into its biology, genetics, and evolution.</title>
        <authorList>
            <person name="Chen X.G."/>
            <person name="Jiang X."/>
            <person name="Gu J."/>
            <person name="Xu M."/>
            <person name="Wu Y."/>
            <person name="Deng Y."/>
            <person name="Zhang C."/>
            <person name="Bonizzoni M."/>
            <person name="Dermauw W."/>
            <person name="Vontas J."/>
            <person name="Armbruster P."/>
            <person name="Huang X."/>
            <person name="Yang Y."/>
            <person name="Zhang H."/>
            <person name="He W."/>
            <person name="Peng H."/>
            <person name="Liu Y."/>
            <person name="Wu K."/>
            <person name="Chen J."/>
            <person name="Lirakis M."/>
            <person name="Topalis P."/>
            <person name="Van Leeuwen T."/>
            <person name="Hall A.B."/>
            <person name="Jiang X."/>
            <person name="Thorpe C."/>
            <person name="Mueller R.L."/>
            <person name="Sun C."/>
            <person name="Waterhouse R.M."/>
            <person name="Yan G."/>
            <person name="Tu Z.J."/>
            <person name="Fang X."/>
            <person name="James A.A."/>
        </authorList>
    </citation>
    <scope>NUCLEOTIDE SEQUENCE [LARGE SCALE GENOMIC DNA]</scope>
    <source>
        <strain evidence="12">Foshan</strain>
    </source>
</reference>
<evidence type="ECO:0000313" key="11">
    <source>
        <dbReference type="EnsemblMetazoa" id="AALFPA23_024487.P36499"/>
    </source>
</evidence>
<keyword evidence="3 5" id="KW-0863">Zinc-finger</keyword>
<feature type="region of interest" description="Disordered" evidence="8">
    <location>
        <begin position="559"/>
        <end position="581"/>
    </location>
</feature>
<dbReference type="InterPro" id="IPR036236">
    <property type="entry name" value="Znf_C2H2_sf"/>
</dbReference>
<accession>A0ABM2A4W9</accession>
<dbReference type="PROSITE" id="PS50157">
    <property type="entry name" value="ZINC_FINGER_C2H2_2"/>
    <property type="match status" value="17"/>
</dbReference>
<dbReference type="SMART" id="SM00868">
    <property type="entry name" value="zf-AD"/>
    <property type="match status" value="2"/>
</dbReference>
<dbReference type="PROSITE" id="PS51915">
    <property type="entry name" value="ZAD"/>
    <property type="match status" value="1"/>
</dbReference>
<evidence type="ECO:0000256" key="2">
    <source>
        <dbReference type="ARBA" id="ARBA00022737"/>
    </source>
</evidence>
<dbReference type="Pfam" id="PF00096">
    <property type="entry name" value="zf-C2H2"/>
    <property type="match status" value="5"/>
</dbReference>
<feature type="domain" description="C2H2-type" evidence="9">
    <location>
        <begin position="241"/>
        <end position="269"/>
    </location>
</feature>
<evidence type="ECO:0000256" key="6">
    <source>
        <dbReference type="PROSITE-ProRule" id="PRU01263"/>
    </source>
</evidence>
<feature type="domain" description="C2H2-type" evidence="9">
    <location>
        <begin position="846"/>
        <end position="874"/>
    </location>
</feature>
<feature type="domain" description="C2H2-type" evidence="9">
    <location>
        <begin position="276"/>
        <end position="304"/>
    </location>
</feature>
<feature type="region of interest" description="Disordered" evidence="8">
    <location>
        <begin position="690"/>
        <end position="757"/>
    </location>
</feature>
<feature type="region of interest" description="Disordered" evidence="8">
    <location>
        <begin position="303"/>
        <end position="322"/>
    </location>
</feature>
<keyword evidence="7" id="KW-0175">Coiled coil</keyword>
<evidence type="ECO:0000256" key="5">
    <source>
        <dbReference type="PROSITE-ProRule" id="PRU00042"/>
    </source>
</evidence>
<dbReference type="EnsemblMetazoa" id="AALFPA23_024487.R36499">
    <property type="protein sequence ID" value="AALFPA23_024487.P36499"/>
    <property type="gene ID" value="AALFPA23_024487"/>
</dbReference>
<dbReference type="PANTHER" id="PTHR24379:SF121">
    <property type="entry name" value="C2H2-TYPE DOMAIN-CONTAINING PROTEIN"/>
    <property type="match status" value="1"/>
</dbReference>
<feature type="domain" description="C2H2-type" evidence="9">
    <location>
        <begin position="589"/>
        <end position="616"/>
    </location>
</feature>
<feature type="domain" description="C2H2-type" evidence="9">
    <location>
        <begin position="1167"/>
        <end position="1192"/>
    </location>
</feature>
<sequence length="1192" mass="136732">MDPSTSLGDDLFEMPNGDPAKFCRLCLSEMDVEELFPDGQGIRQDVIDGIYKCTGIRISLEDDYPAAVCWMCLMSLEEFQWFQERCQRYDVLIRRKRKQMIAAKKAPAVVIENHNFPVVEEDDGDYDDDDDEPDGPVLRISSVQENVQAIGEEESLVVPQASYVAPPEEQDVKPNAQALADFAAHFMAGGGGFGEGSDTLDATSASEEVDKQLQCKLCSRIFKNKANLWEHNRLHKGNLPFKCADCGTTFSRTKQLEAHRQKYHSKDSTEDPPLRLPCRFCPRVFPRKGDRTQHMKMLHSDLYDPNEKMETSTPTLSSGRNTPASNFGVSSSAMLAMPEKKTAITIKRPMSAATPTPIRRRRSLLTAAAGQDGPNLNCTICTKLYPSVRELEEHVSRDHPIGSIMSCPFCPKTFKSRQTIRMHILNHQGKLPYKCDDCDARFDRKFYLQKHRERYHQGEGADNQAAMKCRFRCKFCPRIFLRKIDRKTHIRLVHQAEIKIKQEKLDPEIDGDEVMADAEQSNSSTPASLQQSELSFGCLQCGMQFRSPEKLRVHTATHHVKKEPTAAASSKADQNPRPIRQGLNVRRPFKCQYCPKTFAQKYVMMEHTFIHTGSLRYPCDICMAMFNRPHYLKAHKAKHHSDNSTFKAIKCRFCTRTFVRKQDIKIHERVAHNVTDFNDTNVQREIFETSHNGSFEEGVSGTGDGGDVAAATRPTGGQSSVVPYTVDEDVDDFDGDDDDDYVAGEENGEDDTSYDIPENPEIRDVVITLERIPDEVLETLDVSYDDYDEENDELNGDAVESDNNRTDTPRLNMSITLHRCPKCQKVFKTLKSLKHHMIYHQSQLPFACDECGVQFARNRPLQIHKERYHSEDAPYKGERFSCDFCPRIFLRDRDKLFHQKIVHSMEKSYHNRDEGTPELKKAKIKKRKDYVCLTCCERFETEKSCQRHINQEHPDESADKMTCDSVIPALLVTPKLESERDTPENPTNPEDIIKSDTPNESERPKSTIPSESERPKSTTIPSESERPKSTIPSESEQPPPPPALATNRPYKLCRCTICVSTFKNRENWEDHLQNHPNVRPHHCEKCLIKRKSRSNRKVTSVGFKCQHCPKVFTKSNTLRTHSRLHNSELRFPCDECGMMYDRYRLLQAHKDKYHSEDSYMNPPLETYRCMYCPRTFMRQRDCNFHQESVHAV</sequence>
<keyword evidence="12" id="KW-1185">Reference proteome</keyword>
<dbReference type="SMART" id="SM00355">
    <property type="entry name" value="ZnF_C2H2"/>
    <property type="match status" value="19"/>
</dbReference>
<feature type="region of interest" description="Disordered" evidence="8">
    <location>
        <begin position="972"/>
        <end position="1045"/>
    </location>
</feature>
<protein>
    <recommendedName>
        <fullName evidence="13">C2h2-type zn-finger protein</fullName>
    </recommendedName>
</protein>
<dbReference type="InterPro" id="IPR012934">
    <property type="entry name" value="Znf_AD"/>
</dbReference>
<name>A0ABM2A4W9_AEDAL</name>
<dbReference type="Gene3D" id="3.30.160.60">
    <property type="entry name" value="Classic Zinc Finger"/>
    <property type="match status" value="8"/>
</dbReference>
<feature type="compositionally biased region" description="Basic and acidic residues" evidence="8">
    <location>
        <begin position="1000"/>
        <end position="1016"/>
    </location>
</feature>
<feature type="binding site" evidence="6">
    <location>
        <position position="72"/>
    </location>
    <ligand>
        <name>Zn(2+)</name>
        <dbReference type="ChEBI" id="CHEBI:29105"/>
    </ligand>
</feature>
<dbReference type="InterPro" id="IPR013087">
    <property type="entry name" value="Znf_C2H2_type"/>
</dbReference>
<evidence type="ECO:0000256" key="8">
    <source>
        <dbReference type="SAM" id="MobiDB-lite"/>
    </source>
</evidence>
<dbReference type="Pfam" id="PF07776">
    <property type="entry name" value="zf-AD"/>
    <property type="match status" value="1"/>
</dbReference>
<evidence type="ECO:0000256" key="1">
    <source>
        <dbReference type="ARBA" id="ARBA00022723"/>
    </source>
</evidence>
<dbReference type="RefSeq" id="XP_062702451.1">
    <property type="nucleotide sequence ID" value="XM_062846467.1"/>
</dbReference>
<feature type="domain" description="C2H2-type" evidence="9">
    <location>
        <begin position="471"/>
        <end position="499"/>
    </location>
</feature>
<feature type="domain" description="C2H2-type" evidence="9">
    <location>
        <begin position="1053"/>
        <end position="1080"/>
    </location>
</feature>
<evidence type="ECO:0000256" key="3">
    <source>
        <dbReference type="ARBA" id="ARBA00022771"/>
    </source>
</evidence>
<dbReference type="SUPFAM" id="SSF57667">
    <property type="entry name" value="beta-beta-alpha zinc fingers"/>
    <property type="match status" value="6"/>
</dbReference>
<feature type="domain" description="C2H2-type" evidence="9">
    <location>
        <begin position="649"/>
        <end position="672"/>
    </location>
</feature>
<feature type="domain" description="C2H2-type" evidence="9">
    <location>
        <begin position="536"/>
        <end position="564"/>
    </location>
</feature>
<evidence type="ECO:0008006" key="13">
    <source>
        <dbReference type="Google" id="ProtNLM"/>
    </source>
</evidence>
<feature type="domain" description="C2H2-type" evidence="9">
    <location>
        <begin position="213"/>
        <end position="240"/>
    </location>
</feature>
<feature type="coiled-coil region" evidence="7">
    <location>
        <begin position="777"/>
        <end position="804"/>
    </location>
</feature>
<feature type="domain" description="C2H2-type" evidence="9">
    <location>
        <begin position="405"/>
        <end position="432"/>
    </location>
</feature>
<feature type="domain" description="C2H2-type" evidence="9">
    <location>
        <begin position="880"/>
        <end position="908"/>
    </location>
</feature>
<feature type="compositionally biased region" description="Acidic residues" evidence="8">
    <location>
        <begin position="726"/>
        <end position="753"/>
    </location>
</feature>
<feature type="domain" description="C2H2-type" evidence="9">
    <location>
        <begin position="617"/>
        <end position="644"/>
    </location>
</feature>
<feature type="domain" description="C2H2-type" evidence="9">
    <location>
        <begin position="433"/>
        <end position="461"/>
    </location>
</feature>
<dbReference type="Gene3D" id="3.40.1800.20">
    <property type="match status" value="1"/>
</dbReference>
<feature type="binding site" evidence="6">
    <location>
        <position position="26"/>
    </location>
    <ligand>
        <name>Zn(2+)</name>
        <dbReference type="ChEBI" id="CHEBI:29105"/>
    </ligand>
</feature>
<dbReference type="PANTHER" id="PTHR24379">
    <property type="entry name" value="KRAB AND ZINC FINGER DOMAIN-CONTAINING"/>
    <property type="match status" value="1"/>
</dbReference>
<feature type="domain" description="C2H2-type" evidence="9">
    <location>
        <begin position="1103"/>
        <end position="1130"/>
    </location>
</feature>
<feature type="domain" description="C2H2-type" evidence="9">
    <location>
        <begin position="818"/>
        <end position="845"/>
    </location>
</feature>
<feature type="domain" description="C2H2-type" evidence="9">
    <location>
        <begin position="1131"/>
        <end position="1159"/>
    </location>
</feature>
<dbReference type="GeneID" id="115267038"/>
<feature type="binding site" evidence="6">
    <location>
        <position position="23"/>
    </location>
    <ligand>
        <name>Zn(2+)</name>
        <dbReference type="ChEBI" id="CHEBI:29105"/>
    </ligand>
</feature>
<evidence type="ECO:0000313" key="12">
    <source>
        <dbReference type="Proteomes" id="UP000069940"/>
    </source>
</evidence>
<evidence type="ECO:0000256" key="4">
    <source>
        <dbReference type="ARBA" id="ARBA00022833"/>
    </source>
</evidence>
<dbReference type="Proteomes" id="UP000069940">
    <property type="component" value="Unassembled WGS sequence"/>
</dbReference>
<proteinExistence type="predicted"/>
<evidence type="ECO:0000259" key="10">
    <source>
        <dbReference type="PROSITE" id="PS51915"/>
    </source>
</evidence>